<dbReference type="AlphaFoldDB" id="A6DH17"/>
<evidence type="ECO:0000256" key="4">
    <source>
        <dbReference type="ARBA" id="ARBA00035171"/>
    </source>
</evidence>
<dbReference type="PANTHER" id="PTHR15680">
    <property type="entry name" value="RIBOSOMAL PROTEIN L19"/>
    <property type="match status" value="1"/>
</dbReference>
<proteinExistence type="inferred from homology"/>
<evidence type="ECO:0000256" key="6">
    <source>
        <dbReference type="RuleBase" id="RU000559"/>
    </source>
</evidence>
<keyword evidence="8" id="KW-1185">Reference proteome</keyword>
<dbReference type="eggNOG" id="COG0335">
    <property type="taxonomic scope" value="Bacteria"/>
</dbReference>
<dbReference type="InterPro" id="IPR018257">
    <property type="entry name" value="Ribosomal_bL19_CS"/>
</dbReference>
<keyword evidence="3 5" id="KW-0687">Ribonucleoprotein</keyword>
<comment type="function">
    <text evidence="5 6">This protein is located at the 30S-50S ribosomal subunit interface and may play a role in the structure and function of the aminoacyl-tRNA binding site.</text>
</comment>
<dbReference type="PIRSF" id="PIRSF002191">
    <property type="entry name" value="Ribosomal_L19"/>
    <property type="match status" value="1"/>
</dbReference>
<dbReference type="EMBL" id="ABCK01000003">
    <property type="protein sequence ID" value="EDM28900.1"/>
    <property type="molecule type" value="Genomic_DNA"/>
</dbReference>
<dbReference type="GO" id="GO:0003735">
    <property type="term" value="F:structural constituent of ribosome"/>
    <property type="evidence" value="ECO:0007669"/>
    <property type="project" value="InterPro"/>
</dbReference>
<name>A6DH17_9BACT</name>
<keyword evidence="2 5" id="KW-0689">Ribosomal protein</keyword>
<dbReference type="InterPro" id="IPR001857">
    <property type="entry name" value="Ribosomal_bL19"/>
</dbReference>
<dbReference type="InterPro" id="IPR038657">
    <property type="entry name" value="Ribosomal_bL19_sf"/>
</dbReference>
<dbReference type="NCBIfam" id="TIGR01024">
    <property type="entry name" value="rplS_bact"/>
    <property type="match status" value="1"/>
</dbReference>
<sequence>MNKMQQIARENERTDLPAFNVGDTLKIQYRIVDGNNSRLQAFQGSVIAIKNSGNSKTFTLRRVTAGQGVERTFPFNSPNLDSVSVERKGRVRRSKLYYLREKIGKSARIKEAN</sequence>
<evidence type="ECO:0000256" key="1">
    <source>
        <dbReference type="ARBA" id="ARBA00005781"/>
    </source>
</evidence>
<dbReference type="PRINTS" id="PR00061">
    <property type="entry name" value="RIBOSOMALL19"/>
</dbReference>
<dbReference type="PANTHER" id="PTHR15680:SF9">
    <property type="entry name" value="LARGE RIBOSOMAL SUBUNIT PROTEIN BL19M"/>
    <property type="match status" value="1"/>
</dbReference>
<protein>
    <recommendedName>
        <fullName evidence="4 5">Large ribosomal subunit protein bL19</fullName>
    </recommendedName>
</protein>
<dbReference type="STRING" id="313628.LNTAR_13827"/>
<accession>A6DH17</accession>
<evidence type="ECO:0000256" key="3">
    <source>
        <dbReference type="ARBA" id="ARBA00023274"/>
    </source>
</evidence>
<dbReference type="GO" id="GO:0022625">
    <property type="term" value="C:cytosolic large ribosomal subunit"/>
    <property type="evidence" value="ECO:0007669"/>
    <property type="project" value="TreeGrafter"/>
</dbReference>
<evidence type="ECO:0000313" key="7">
    <source>
        <dbReference type="EMBL" id="EDM28900.1"/>
    </source>
</evidence>
<dbReference type="Pfam" id="PF01245">
    <property type="entry name" value="Ribosomal_L19"/>
    <property type="match status" value="1"/>
</dbReference>
<evidence type="ECO:0000256" key="5">
    <source>
        <dbReference type="HAMAP-Rule" id="MF_00402"/>
    </source>
</evidence>
<evidence type="ECO:0000256" key="2">
    <source>
        <dbReference type="ARBA" id="ARBA00022980"/>
    </source>
</evidence>
<dbReference type="SUPFAM" id="SSF50104">
    <property type="entry name" value="Translation proteins SH3-like domain"/>
    <property type="match status" value="1"/>
</dbReference>
<comment type="similarity">
    <text evidence="1 5 6">Belongs to the bacterial ribosomal protein bL19 family.</text>
</comment>
<dbReference type="Proteomes" id="UP000004947">
    <property type="component" value="Unassembled WGS sequence"/>
</dbReference>
<dbReference type="HAMAP" id="MF_00402">
    <property type="entry name" value="Ribosomal_bL19"/>
    <property type="match status" value="1"/>
</dbReference>
<reference evidence="7 8" key="1">
    <citation type="journal article" date="2010" name="J. Bacteriol.">
        <title>Genome sequence of Lentisphaera araneosa HTCC2155T, the type species of the order Lentisphaerales in the phylum Lentisphaerae.</title>
        <authorList>
            <person name="Thrash J.C."/>
            <person name="Cho J.C."/>
            <person name="Vergin K.L."/>
            <person name="Morris R.M."/>
            <person name="Giovannoni S.J."/>
        </authorList>
    </citation>
    <scope>NUCLEOTIDE SEQUENCE [LARGE SCALE GENOMIC DNA]</scope>
    <source>
        <strain evidence="7 8">HTCC2155</strain>
    </source>
</reference>
<dbReference type="Gene3D" id="2.30.30.790">
    <property type="match status" value="1"/>
</dbReference>
<dbReference type="InterPro" id="IPR008991">
    <property type="entry name" value="Translation_prot_SH3-like_sf"/>
</dbReference>
<evidence type="ECO:0000313" key="8">
    <source>
        <dbReference type="Proteomes" id="UP000004947"/>
    </source>
</evidence>
<dbReference type="GO" id="GO:0006412">
    <property type="term" value="P:translation"/>
    <property type="evidence" value="ECO:0007669"/>
    <property type="project" value="UniProtKB-UniRule"/>
</dbReference>
<comment type="caution">
    <text evidence="7">The sequence shown here is derived from an EMBL/GenBank/DDBJ whole genome shotgun (WGS) entry which is preliminary data.</text>
</comment>
<dbReference type="PROSITE" id="PS01015">
    <property type="entry name" value="RIBOSOMAL_L19"/>
    <property type="match status" value="1"/>
</dbReference>
<gene>
    <name evidence="5" type="primary">rplS</name>
    <name evidence="7" type="ORF">LNTAR_13827</name>
</gene>
<organism evidence="7 8">
    <name type="scientific">Lentisphaera araneosa HTCC2155</name>
    <dbReference type="NCBI Taxonomy" id="313628"/>
    <lineage>
        <taxon>Bacteria</taxon>
        <taxon>Pseudomonadati</taxon>
        <taxon>Lentisphaerota</taxon>
        <taxon>Lentisphaeria</taxon>
        <taxon>Lentisphaerales</taxon>
        <taxon>Lentisphaeraceae</taxon>
        <taxon>Lentisphaera</taxon>
    </lineage>
</organism>